<proteinExistence type="predicted"/>
<dbReference type="EMBL" id="CAADJD010000023">
    <property type="protein sequence ID" value="VFS77728.1"/>
    <property type="molecule type" value="Genomic_DNA"/>
</dbReference>
<accession>A0A485C1B8</accession>
<keyword evidence="3" id="KW-1185">Reference proteome</keyword>
<gene>
    <name evidence="2" type="primary">yeiH_1</name>
    <name evidence="2" type="ORF">NCTC12993_05630</name>
</gene>
<dbReference type="AlphaFoldDB" id="A0A485C1B8"/>
<keyword evidence="1" id="KW-1133">Transmembrane helix</keyword>
<evidence type="ECO:0000313" key="2">
    <source>
        <dbReference type="EMBL" id="VFS77728.1"/>
    </source>
</evidence>
<keyword evidence="1" id="KW-0812">Transmembrane</keyword>
<organism evidence="2 3">
    <name type="scientific">Kluyvera cryocrescens</name>
    <name type="common">Kluyvera citrophila</name>
    <dbReference type="NCBI Taxonomy" id="580"/>
    <lineage>
        <taxon>Bacteria</taxon>
        <taxon>Pseudomonadati</taxon>
        <taxon>Pseudomonadota</taxon>
        <taxon>Gammaproteobacteria</taxon>
        <taxon>Enterobacterales</taxon>
        <taxon>Enterobacteriaceae</taxon>
        <taxon>Kluyvera</taxon>
    </lineage>
</organism>
<evidence type="ECO:0000313" key="3">
    <source>
        <dbReference type="Proteomes" id="UP000401081"/>
    </source>
</evidence>
<dbReference type="Proteomes" id="UP000401081">
    <property type="component" value="Unassembled WGS sequence"/>
</dbReference>
<sequence length="59" mass="6174">MTQVTLQTHHHRSIKHFIPGLALTAVITGAAVWAGSIPAIAGGGDERADAGYSVRDGHR</sequence>
<name>A0A485C1B8_KLUCR</name>
<evidence type="ECO:0000256" key="1">
    <source>
        <dbReference type="SAM" id="Phobius"/>
    </source>
</evidence>
<keyword evidence="1" id="KW-0472">Membrane</keyword>
<reference evidence="2 3" key="1">
    <citation type="submission" date="2019-03" db="EMBL/GenBank/DDBJ databases">
        <authorList>
            <consortium name="Pathogen Informatics"/>
        </authorList>
    </citation>
    <scope>NUCLEOTIDE SEQUENCE [LARGE SCALE GENOMIC DNA]</scope>
    <source>
        <strain evidence="2 3">NCTC12993</strain>
    </source>
</reference>
<feature type="transmembrane region" description="Helical" evidence="1">
    <location>
        <begin position="21"/>
        <end position="41"/>
    </location>
</feature>
<protein>
    <submittedName>
        <fullName evidence="2">Uncharacterized protein</fullName>
    </submittedName>
</protein>